<dbReference type="InterPro" id="IPR011006">
    <property type="entry name" value="CheY-like_superfamily"/>
</dbReference>
<dbReference type="EMBL" id="JBHSCY010000002">
    <property type="protein sequence ID" value="MFC4269076.1"/>
    <property type="molecule type" value="Genomic_DNA"/>
</dbReference>
<dbReference type="PANTHER" id="PTHR43047:SF64">
    <property type="entry name" value="HISTIDINE KINASE CONTAINING CHEY-HOMOLOGOUS RECEIVER DOMAIN AND PAS DOMAIN-RELATED"/>
    <property type="match status" value="1"/>
</dbReference>
<keyword evidence="10" id="KW-1185">Reference proteome</keyword>
<evidence type="ECO:0000313" key="10">
    <source>
        <dbReference type="Proteomes" id="UP001595826"/>
    </source>
</evidence>
<accession>A0ABV8R9C4</accession>
<dbReference type="EC" id="2.7.13.3" evidence="2"/>
<evidence type="ECO:0000256" key="5">
    <source>
        <dbReference type="ARBA" id="ARBA00022777"/>
    </source>
</evidence>
<dbReference type="PANTHER" id="PTHR43047">
    <property type="entry name" value="TWO-COMPONENT HISTIDINE PROTEIN KINASE"/>
    <property type="match status" value="1"/>
</dbReference>
<evidence type="ECO:0000256" key="6">
    <source>
        <dbReference type="PROSITE-ProRule" id="PRU00169"/>
    </source>
</evidence>
<protein>
    <recommendedName>
        <fullName evidence="2">histidine kinase</fullName>
        <ecNumber evidence="2">2.7.13.3</ecNumber>
    </recommendedName>
</protein>
<dbReference type="SUPFAM" id="SSF52172">
    <property type="entry name" value="CheY-like"/>
    <property type="match status" value="1"/>
</dbReference>
<dbReference type="Gene3D" id="3.40.50.2300">
    <property type="match status" value="1"/>
</dbReference>
<feature type="domain" description="Response regulatory" evidence="8">
    <location>
        <begin position="390"/>
        <end position="507"/>
    </location>
</feature>
<dbReference type="InterPro" id="IPR003661">
    <property type="entry name" value="HisK_dim/P_dom"/>
</dbReference>
<gene>
    <name evidence="9" type="ORF">ACFOWD_09190</name>
</gene>
<sequence>MGPTKIENLYIEFLIDLEGKVLEIISGKFAINDFSVGESIYEVCPFLIGTIEALPLKKSLLIEGMFINYEDKEYNVDLDLYRNDTEINVLLHDRTNVYKFVNYLNQGRNDLYFLKRELASKNKELVKLRQIADQANEQKSRFLAMMSHEVRNPLNVILGYTELINKEETSLMVQEYLKYLTISGRNLKVIVDDILDLSRVEAGKLQLAKDPVHIPDLIEQIENNYKSSHNDLDIKLVFEVSDDIPEFVLGDDVRLIQIVTNLINNSIKFTPRGSVTTVVKVNSYNKKEATISFSVKDTGRGMTEEQASKMFEEYQQNRLSDNRLHKGVGLGLSIVKRLVQEMGGKITVDSFVNYGTTVIVEIPFIIHKENDEDDIENSENSGYKSIEGKKVLVADDNFLNLTIVSHILTKEKTDFTLVKDGVEALNALEKTKFDIVLLDINMPNLTGEELIKRKKELNQDNSKTPFLALTGNNSKDDIEGYKNIGFEDVIPKPFTAVQFVETIKKYL</sequence>
<keyword evidence="9" id="KW-0067">ATP-binding</keyword>
<comment type="caution">
    <text evidence="9">The sequence shown here is derived from an EMBL/GenBank/DDBJ whole genome shotgun (WGS) entry which is preliminary data.</text>
</comment>
<dbReference type="InterPro" id="IPR003594">
    <property type="entry name" value="HATPase_dom"/>
</dbReference>
<feature type="domain" description="Histidine kinase" evidence="7">
    <location>
        <begin position="145"/>
        <end position="366"/>
    </location>
</feature>
<dbReference type="Pfam" id="PF02518">
    <property type="entry name" value="HATPase_c"/>
    <property type="match status" value="1"/>
</dbReference>
<dbReference type="GO" id="GO:0005524">
    <property type="term" value="F:ATP binding"/>
    <property type="evidence" value="ECO:0007669"/>
    <property type="project" value="UniProtKB-KW"/>
</dbReference>
<organism evidence="9 10">
    <name type="scientific">Polaribacter marinivivus</name>
    <dbReference type="NCBI Taxonomy" id="1524260"/>
    <lineage>
        <taxon>Bacteria</taxon>
        <taxon>Pseudomonadati</taxon>
        <taxon>Bacteroidota</taxon>
        <taxon>Flavobacteriia</taxon>
        <taxon>Flavobacteriales</taxon>
        <taxon>Flavobacteriaceae</taxon>
    </lineage>
</organism>
<dbReference type="CDD" id="cd17546">
    <property type="entry name" value="REC_hyHK_CKI1_RcsC-like"/>
    <property type="match status" value="1"/>
</dbReference>
<dbReference type="SUPFAM" id="SSF47384">
    <property type="entry name" value="Homodimeric domain of signal transducing histidine kinase"/>
    <property type="match status" value="1"/>
</dbReference>
<evidence type="ECO:0000256" key="3">
    <source>
        <dbReference type="ARBA" id="ARBA00022553"/>
    </source>
</evidence>
<dbReference type="PROSITE" id="PS50109">
    <property type="entry name" value="HIS_KIN"/>
    <property type="match status" value="1"/>
</dbReference>
<dbReference type="SMART" id="SM00448">
    <property type="entry name" value="REC"/>
    <property type="match status" value="1"/>
</dbReference>
<keyword evidence="3 6" id="KW-0597">Phosphoprotein</keyword>
<evidence type="ECO:0000313" key="9">
    <source>
        <dbReference type="EMBL" id="MFC4269076.1"/>
    </source>
</evidence>
<dbReference type="Gene3D" id="3.30.565.10">
    <property type="entry name" value="Histidine kinase-like ATPase, C-terminal domain"/>
    <property type="match status" value="1"/>
</dbReference>
<dbReference type="PROSITE" id="PS50110">
    <property type="entry name" value="RESPONSE_REGULATORY"/>
    <property type="match status" value="1"/>
</dbReference>
<reference evidence="10" key="1">
    <citation type="journal article" date="2019" name="Int. J. Syst. Evol. Microbiol.">
        <title>The Global Catalogue of Microorganisms (GCM) 10K type strain sequencing project: providing services to taxonomists for standard genome sequencing and annotation.</title>
        <authorList>
            <consortium name="The Broad Institute Genomics Platform"/>
            <consortium name="The Broad Institute Genome Sequencing Center for Infectious Disease"/>
            <person name="Wu L."/>
            <person name="Ma J."/>
        </authorList>
    </citation>
    <scope>NUCLEOTIDE SEQUENCE [LARGE SCALE GENOMIC DNA]</scope>
    <source>
        <strain evidence="10">CECT 8655</strain>
    </source>
</reference>
<evidence type="ECO:0000256" key="1">
    <source>
        <dbReference type="ARBA" id="ARBA00000085"/>
    </source>
</evidence>
<evidence type="ECO:0000256" key="2">
    <source>
        <dbReference type="ARBA" id="ARBA00012438"/>
    </source>
</evidence>
<dbReference type="InterPro" id="IPR005467">
    <property type="entry name" value="His_kinase_dom"/>
</dbReference>
<dbReference type="InterPro" id="IPR004358">
    <property type="entry name" value="Sig_transdc_His_kin-like_C"/>
</dbReference>
<evidence type="ECO:0000256" key="4">
    <source>
        <dbReference type="ARBA" id="ARBA00022679"/>
    </source>
</evidence>
<feature type="modified residue" description="4-aspartylphosphate" evidence="6">
    <location>
        <position position="439"/>
    </location>
</feature>
<dbReference type="CDD" id="cd16922">
    <property type="entry name" value="HATPase_EvgS-ArcB-TorS-like"/>
    <property type="match status" value="1"/>
</dbReference>
<dbReference type="CDD" id="cd00082">
    <property type="entry name" value="HisKA"/>
    <property type="match status" value="1"/>
</dbReference>
<keyword evidence="5" id="KW-0418">Kinase</keyword>
<dbReference type="InterPro" id="IPR036097">
    <property type="entry name" value="HisK_dim/P_sf"/>
</dbReference>
<dbReference type="Pfam" id="PF00512">
    <property type="entry name" value="HisKA"/>
    <property type="match status" value="1"/>
</dbReference>
<dbReference type="RefSeq" id="WP_377409979.1">
    <property type="nucleotide sequence ID" value="NZ_JBHSCY010000002.1"/>
</dbReference>
<proteinExistence type="predicted"/>
<dbReference type="Pfam" id="PF00072">
    <property type="entry name" value="Response_reg"/>
    <property type="match status" value="1"/>
</dbReference>
<name>A0ABV8R9C4_9FLAO</name>
<dbReference type="Proteomes" id="UP001595826">
    <property type="component" value="Unassembled WGS sequence"/>
</dbReference>
<keyword evidence="9" id="KW-0547">Nucleotide-binding</keyword>
<dbReference type="SUPFAM" id="SSF55874">
    <property type="entry name" value="ATPase domain of HSP90 chaperone/DNA topoisomerase II/histidine kinase"/>
    <property type="match status" value="1"/>
</dbReference>
<evidence type="ECO:0000259" key="8">
    <source>
        <dbReference type="PROSITE" id="PS50110"/>
    </source>
</evidence>
<comment type="catalytic activity">
    <reaction evidence="1">
        <text>ATP + protein L-histidine = ADP + protein N-phospho-L-histidine.</text>
        <dbReference type="EC" id="2.7.13.3"/>
    </reaction>
</comment>
<dbReference type="InterPro" id="IPR001789">
    <property type="entry name" value="Sig_transdc_resp-reg_receiver"/>
</dbReference>
<dbReference type="PRINTS" id="PR00344">
    <property type="entry name" value="BCTRLSENSOR"/>
</dbReference>
<dbReference type="Gene3D" id="1.10.287.130">
    <property type="match status" value="1"/>
</dbReference>
<dbReference type="InterPro" id="IPR036890">
    <property type="entry name" value="HATPase_C_sf"/>
</dbReference>
<evidence type="ECO:0000259" key="7">
    <source>
        <dbReference type="PROSITE" id="PS50109"/>
    </source>
</evidence>
<dbReference type="SMART" id="SM00387">
    <property type="entry name" value="HATPase_c"/>
    <property type="match status" value="1"/>
</dbReference>
<dbReference type="SMART" id="SM00388">
    <property type="entry name" value="HisKA"/>
    <property type="match status" value="1"/>
</dbReference>
<keyword evidence="4" id="KW-0808">Transferase</keyword>